<dbReference type="Gene3D" id="3.30.559.30">
    <property type="entry name" value="Nonribosomal peptide synthetase, condensation domain"/>
    <property type="match status" value="2"/>
</dbReference>
<dbReference type="RefSeq" id="WP_041602525.1">
    <property type="nucleotide sequence ID" value="NC_014532.2"/>
</dbReference>
<accession>E1V3N0</accession>
<dbReference type="OrthoDB" id="9757559at2"/>
<evidence type="ECO:0000313" key="6">
    <source>
        <dbReference type="EMBL" id="WPU48880.1"/>
    </source>
</evidence>
<dbReference type="eggNOG" id="COG1020">
    <property type="taxonomic scope" value="Bacteria"/>
</dbReference>
<reference evidence="6 8" key="4">
    <citation type="submission" date="2023-11" db="EMBL/GenBank/DDBJ databases">
        <title>MicrobeMod: A computational toolkit for identifying prokaryotic methylation and restriction-modification with nanopore sequencing.</title>
        <authorList>
            <person name="Crits-Christoph A."/>
            <person name="Kang S.C."/>
            <person name="Lee H."/>
            <person name="Ostrov N."/>
        </authorList>
    </citation>
    <scope>NUCLEOTIDE SEQUENCE [LARGE SCALE GENOMIC DNA]</scope>
    <source>
        <strain evidence="6 8">ATCC 33173</strain>
    </source>
</reference>
<dbReference type="Gene3D" id="3.40.50.12780">
    <property type="entry name" value="N-terminal domain of ligase-like"/>
    <property type="match status" value="1"/>
</dbReference>
<dbReference type="Gene3D" id="3.30.300.30">
    <property type="match status" value="1"/>
</dbReference>
<name>E1V3N0_HALED</name>
<dbReference type="GO" id="GO:0031177">
    <property type="term" value="F:phosphopantetheine binding"/>
    <property type="evidence" value="ECO:0007669"/>
    <property type="project" value="TreeGrafter"/>
</dbReference>
<dbReference type="Pfam" id="PF00501">
    <property type="entry name" value="AMP-binding"/>
    <property type="match status" value="1"/>
</dbReference>
<dbReference type="InterPro" id="IPR001242">
    <property type="entry name" value="Condensation_dom"/>
</dbReference>
<dbReference type="InterPro" id="IPR036736">
    <property type="entry name" value="ACP-like_sf"/>
</dbReference>
<evidence type="ECO:0000313" key="8">
    <source>
        <dbReference type="Proteomes" id="UP001322512"/>
    </source>
</evidence>
<dbReference type="KEGG" id="hel:HELO_2825"/>
<dbReference type="EMBL" id="CP139472">
    <property type="protein sequence ID" value="WPU48880.1"/>
    <property type="molecule type" value="Genomic_DNA"/>
</dbReference>
<keyword evidence="1 5" id="KW-0436">Ligase</keyword>
<feature type="domain" description="Condensation" evidence="3">
    <location>
        <begin position="3"/>
        <end position="416"/>
    </location>
</feature>
<evidence type="ECO:0000313" key="7">
    <source>
        <dbReference type="Proteomes" id="UP000008707"/>
    </source>
</evidence>
<dbReference type="PANTHER" id="PTHR45527">
    <property type="entry name" value="NONRIBOSOMAL PEPTIDE SYNTHETASE"/>
    <property type="match status" value="1"/>
</dbReference>
<evidence type="ECO:0000313" key="5">
    <source>
        <dbReference type="EMBL" id="CBV42709.2"/>
    </source>
</evidence>
<dbReference type="InterPro" id="IPR010071">
    <property type="entry name" value="AA_adenyl_dom"/>
</dbReference>
<dbReference type="InterPro" id="IPR023213">
    <property type="entry name" value="CAT-like_dom_sf"/>
</dbReference>
<dbReference type="PROSITE" id="PS00455">
    <property type="entry name" value="AMP_BINDING"/>
    <property type="match status" value="1"/>
</dbReference>
<dbReference type="CDD" id="cd19535">
    <property type="entry name" value="Cyc_NRPS"/>
    <property type="match status" value="1"/>
</dbReference>
<feature type="domain" description="AMP-dependent synthetase/ligase" evidence="2">
    <location>
        <begin position="900"/>
        <end position="1234"/>
    </location>
</feature>
<feature type="domain" description="Condensation" evidence="3">
    <location>
        <begin position="454"/>
        <end position="856"/>
    </location>
</feature>
<reference evidence="7" key="3">
    <citation type="journal article" date="2011" name="Environ. Microbiol.">
        <title>A blueprint of ectoine metabolism from the genome of the industrial producer Halomonas elongata DSM 2581(T).</title>
        <authorList>
            <person name="Schwibbert K."/>
            <person name="Marin-Sanguino A."/>
            <person name="Bagyan I."/>
            <person name="Heidrich G."/>
            <person name="Lentzen G."/>
            <person name="Seitz H."/>
            <person name="Rampp M."/>
            <person name="Schuster S.C."/>
            <person name="Klenk H.P."/>
            <person name="Pfeiffer F."/>
            <person name="Oesterhelt D."/>
            <person name="Kunte H.J."/>
        </authorList>
    </citation>
    <scope>NUCLEOTIDE SEQUENCE [LARGE SCALE GENOMIC DNA]</scope>
    <source>
        <strain evidence="7">ATCC 33173 / DSM 2581 / NBRC 15536 / NCIMB 2198 / 1H9</strain>
    </source>
</reference>
<dbReference type="GeneID" id="91010172"/>
<dbReference type="Pfam" id="PF00668">
    <property type="entry name" value="Condensation"/>
    <property type="match status" value="2"/>
</dbReference>
<dbReference type="Proteomes" id="UP000008707">
    <property type="component" value="Chromosome"/>
</dbReference>
<dbReference type="InterPro" id="IPR057737">
    <property type="entry name" value="Condensation_MtbB-like"/>
</dbReference>
<dbReference type="Pfam" id="PF13193">
    <property type="entry name" value="AMP-binding_C"/>
    <property type="match status" value="1"/>
</dbReference>
<dbReference type="GO" id="GO:0000036">
    <property type="term" value="F:acyl carrier activity"/>
    <property type="evidence" value="ECO:0007669"/>
    <property type="project" value="TreeGrafter"/>
</dbReference>
<dbReference type="STRING" id="768066.HELO_2825"/>
<organism evidence="5 7">
    <name type="scientific">Halomonas elongata (strain ATCC 33173 / DSM 2581 / NBRC 15536 / NCIMB 2198 / 1H9)</name>
    <dbReference type="NCBI Taxonomy" id="768066"/>
    <lineage>
        <taxon>Bacteria</taxon>
        <taxon>Pseudomonadati</taxon>
        <taxon>Pseudomonadota</taxon>
        <taxon>Gammaproteobacteria</taxon>
        <taxon>Oceanospirillales</taxon>
        <taxon>Halomonadaceae</taxon>
        <taxon>Halomonas</taxon>
    </lineage>
</organism>
<evidence type="ECO:0000259" key="4">
    <source>
        <dbReference type="Pfam" id="PF13193"/>
    </source>
</evidence>
<evidence type="ECO:0000256" key="1">
    <source>
        <dbReference type="ARBA" id="ARBA00022598"/>
    </source>
</evidence>
<dbReference type="NCBIfam" id="TIGR01733">
    <property type="entry name" value="AA-adenyl-dom"/>
    <property type="match status" value="1"/>
</dbReference>
<dbReference type="GO" id="GO:0044550">
    <property type="term" value="P:secondary metabolite biosynthetic process"/>
    <property type="evidence" value="ECO:0007669"/>
    <property type="project" value="TreeGrafter"/>
</dbReference>
<dbReference type="GO" id="GO:0043041">
    <property type="term" value="P:amino acid activation for nonribosomal peptide biosynthetic process"/>
    <property type="evidence" value="ECO:0007669"/>
    <property type="project" value="TreeGrafter"/>
</dbReference>
<reference evidence="5" key="2">
    <citation type="submission" date="2010-05" db="EMBL/GenBank/DDBJ databases">
        <title>Revision and reannotation of the Halomonas elongata DSM 2581(T) genome.</title>
        <authorList>
            <person name="Pfeiffer F."/>
            <person name="Bagyan I."/>
            <person name="Alfaro-Espinoza G."/>
            <person name="Zamora-Lagos M.A."/>
            <person name="Habermann B."/>
            <person name="Oesterhelt D."/>
            <person name="Kunte H.J."/>
        </authorList>
    </citation>
    <scope>NUCLEOTIDE SEQUENCE</scope>
    <source>
        <strain evidence="5">Type strain: DSM 2581</strain>
    </source>
</reference>
<protein>
    <submittedName>
        <fullName evidence="6">Amino acid adenylation domain-containing protein</fullName>
    </submittedName>
    <submittedName>
        <fullName evidence="5">Condensation/AMP-dependent ligase domain protein</fullName>
    </submittedName>
</protein>
<dbReference type="SUPFAM" id="SSF56801">
    <property type="entry name" value="Acetyl-CoA synthetase-like"/>
    <property type="match status" value="1"/>
</dbReference>
<dbReference type="GO" id="GO:0016874">
    <property type="term" value="F:ligase activity"/>
    <property type="evidence" value="ECO:0007669"/>
    <property type="project" value="UniProtKB-KW"/>
</dbReference>
<dbReference type="PANTHER" id="PTHR45527:SF1">
    <property type="entry name" value="FATTY ACID SYNTHASE"/>
    <property type="match status" value="1"/>
</dbReference>
<dbReference type="GO" id="GO:0005737">
    <property type="term" value="C:cytoplasm"/>
    <property type="evidence" value="ECO:0007669"/>
    <property type="project" value="TreeGrafter"/>
</dbReference>
<dbReference type="Proteomes" id="UP001322512">
    <property type="component" value="Chromosome"/>
</dbReference>
<dbReference type="InterPro" id="IPR045851">
    <property type="entry name" value="AMP-bd_C_sf"/>
</dbReference>
<dbReference type="InterPro" id="IPR042099">
    <property type="entry name" value="ANL_N_sf"/>
</dbReference>
<gene>
    <name evidence="5" type="ordered locus">HELO_2825</name>
    <name evidence="6" type="ORF">SR933_08290</name>
</gene>
<dbReference type="Gene3D" id="3.30.559.10">
    <property type="entry name" value="Chloramphenicol acetyltransferase-like domain"/>
    <property type="match status" value="2"/>
</dbReference>
<dbReference type="SUPFAM" id="SSF47336">
    <property type="entry name" value="ACP-like"/>
    <property type="match status" value="1"/>
</dbReference>
<keyword evidence="8" id="KW-1185">Reference proteome</keyword>
<dbReference type="InterPro" id="IPR020845">
    <property type="entry name" value="AMP-binding_CS"/>
</dbReference>
<dbReference type="SUPFAM" id="SSF52777">
    <property type="entry name" value="CoA-dependent acyltransferases"/>
    <property type="match status" value="4"/>
</dbReference>
<feature type="domain" description="AMP-binding enzyme C-terminal" evidence="4">
    <location>
        <begin position="1294"/>
        <end position="1369"/>
    </location>
</feature>
<dbReference type="InterPro" id="IPR000873">
    <property type="entry name" value="AMP-dep_synth/lig_dom"/>
</dbReference>
<sequence>MRELTPMQAACWSGRHNSAFMGGVAAHLYVELDGHHVDVEGLRSALGRLYGLHPMLRLCVTAEGQQRVSGASPRGLLEVDDFRDLPRSEVEQRLESKRHEWSHQKLDLLHGQAARFSISLLPEGATRLHVDTDMIAIDPSSFCLLMEDLAGFYENPEKEVASPPTFFEWHDSMRASDDHRVAVKRDRQWWSRRLESISPAPSLPLHDMPPEEPRSTRLACWLGPGQRAALRRLAGEHQVTQAALMLGLLAISLGQSTGDRRFRLNVPMFWRAPTIAGVERTVGEFSNVLILDVDLDQADTPAGLCRGLAEQLNALLTHSSYAGVNVMRDLSRHHGSPQLAPIVFTAAMDLPQGELLSERVRRSLGTMGWTISQGPQVALDAQVAAVDGGILINWDIRLDALPEHWVNAAFNRFTSLVCGIADGERKLDESFHRNRVVTEGEVVMTGKSESSEALPLTSLQQAYLLGRGKSQPLGGVAMQEFREYRGQLAADVLRQRLADMVRQHAALRTRIDARRLTQWVDDEPRLNLEEIDLGGMSRQDALQHIDARRDSYTHALFDLEHAAPWNVTIFHLPEEDGGDNLVVFTRFDALILDGWSIAALMRELFEGERPVRPAVAGGKEDGKSRREDDMAYWKAKLAPVTAPPCLPWRRPLDRITSSRFERQSRVLPPEVFRAVSKSGTHQGLFKNSVIMALVFEVLSHWLDEGDLCAGIPVAPGNAGSYANHSSFIAVHWRPGQGGFEERASSLQHDILEGLEHLAYSGIDIARELFERMGVAPTLPVVVTNGLSWPVAGKDSAMRLHTGLTQTPQVAMDIRFSCNAEGALVFDIDYACEALEGEMVSDILTALEKAFHAVSAAGCLTCETRSIIDTRHYHFNAIEADRQHGRFLPSIAANILTEGNHRTAIISGDRHIGYSELGGMVSRIMAAMQARGLKQGEVVAICLHRGPEHTAVTLACALLGLVWVPIDAASPPDRLDYLLSNCLPRLVVAPEGLETGQASVSPQELLAAEPFIGCLDWEALSVSEEPAFYLYTSGTTGKPKCVVLTNRATANVIGCTLDEWEVTADDVFISVTPLHHDMSVFDILGSLAAGATLVLPEPGEEKDAMRWNRLIEQHGVTLWCSVPSILEMLLSCRRGNGLQSLRLIAQGGDYIKPAVIADLRRYLPAARLVSLGGPTETTIWSIWYNIGAEDVAAIPYGTALPGNAHFLLDDRGEHCPVGVAGRIHTVGVNVALGYLENGRLTHNDFVTIQDDKGNSVRAFRTGDRGRFRRDGVLVFDSRVDGYVKIRGVRVSLPDIENALLHHAAIRHVLAVNYGEERQGDSNIGVIYVAEDGAELSSAQLRDHARQHLPQSHVPARFVPVPRIPLSANGKPDRRYARSLLLGAESEPGHQPAVAVTEETRAGEVLSIYRNVLGLAPDAGLGAHSDFIEAGLRPQHLRTVASRLEEAFSVTLSPQLLARCRNAGDVTQLLDRAPVTQPGCLEE</sequence>
<dbReference type="InterPro" id="IPR025110">
    <property type="entry name" value="AMP-bd_C"/>
</dbReference>
<reference evidence="5" key="1">
    <citation type="journal article" date="2010" name="Environ. Microbiol.">
        <title>A blueprint of ectoine metabolism from the genome of the industrial producer Halomonas elongata DSM 2581(T).</title>
        <authorList>
            <person name="Schwibbert K."/>
            <person name="Marin-Sanguino A."/>
            <person name="Bagyan I."/>
            <person name="Heidrich G."/>
            <person name="Lentzen G."/>
            <person name="Seitz H."/>
            <person name="Rampp M."/>
            <person name="Schuster S.C."/>
            <person name="Klenk H.P."/>
            <person name="Pfeiffer F."/>
            <person name="Oesterhelt D."/>
            <person name="Kunte H.J."/>
        </authorList>
    </citation>
    <scope>NUCLEOTIDE SEQUENCE</scope>
    <source>
        <strain evidence="5">Type strain: DSM 2581</strain>
    </source>
</reference>
<proteinExistence type="predicted"/>
<dbReference type="EMBL" id="FN869568">
    <property type="protein sequence ID" value="CBV42709.2"/>
    <property type="molecule type" value="Genomic_DNA"/>
</dbReference>
<evidence type="ECO:0000259" key="3">
    <source>
        <dbReference type="Pfam" id="PF00668"/>
    </source>
</evidence>
<evidence type="ECO:0000259" key="2">
    <source>
        <dbReference type="Pfam" id="PF00501"/>
    </source>
</evidence>